<evidence type="ECO:0000313" key="2">
    <source>
        <dbReference type="Proteomes" id="UP000540989"/>
    </source>
</evidence>
<comment type="caution">
    <text evidence="1">The sequence shown here is derived from an EMBL/GenBank/DDBJ whole genome shotgun (WGS) entry which is preliminary data.</text>
</comment>
<evidence type="ECO:0000313" key="1">
    <source>
        <dbReference type="EMBL" id="MBB5061242.1"/>
    </source>
</evidence>
<gene>
    <name evidence="1" type="ORF">HDF16_005978</name>
</gene>
<reference evidence="1 2" key="1">
    <citation type="submission" date="2020-08" db="EMBL/GenBank/DDBJ databases">
        <title>Genomic Encyclopedia of Type Strains, Phase IV (KMG-V): Genome sequencing to study the core and pangenomes of soil and plant-associated prokaryotes.</title>
        <authorList>
            <person name="Whitman W."/>
        </authorList>
    </citation>
    <scope>NUCLEOTIDE SEQUENCE [LARGE SCALE GENOMIC DNA]</scope>
    <source>
        <strain evidence="1 2">M8UP14</strain>
    </source>
</reference>
<dbReference type="EMBL" id="JACHIP010000033">
    <property type="protein sequence ID" value="MBB5061242.1"/>
    <property type="molecule type" value="Genomic_DNA"/>
</dbReference>
<sequence length="30" mass="3482">MSAANDKQYRQERGRLDLRSTFISLIPSDL</sequence>
<dbReference type="AlphaFoldDB" id="A0A7W7ZK38"/>
<name>A0A7W7ZK38_9BACT</name>
<dbReference type="Proteomes" id="UP000540989">
    <property type="component" value="Unassembled WGS sequence"/>
</dbReference>
<accession>A0A7W7ZK38</accession>
<organism evidence="1 2">
    <name type="scientific">Granulicella aggregans</name>
    <dbReference type="NCBI Taxonomy" id="474949"/>
    <lineage>
        <taxon>Bacteria</taxon>
        <taxon>Pseudomonadati</taxon>
        <taxon>Acidobacteriota</taxon>
        <taxon>Terriglobia</taxon>
        <taxon>Terriglobales</taxon>
        <taxon>Acidobacteriaceae</taxon>
        <taxon>Granulicella</taxon>
    </lineage>
</organism>
<proteinExistence type="predicted"/>
<protein>
    <submittedName>
        <fullName evidence="1">Uncharacterized protein</fullName>
    </submittedName>
</protein>
<keyword evidence="2" id="KW-1185">Reference proteome</keyword>